<comment type="caution">
    <text evidence="9">The sequence shown here is derived from an EMBL/GenBank/DDBJ whole genome shotgun (WGS) entry which is preliminary data.</text>
</comment>
<dbReference type="InterPro" id="IPR023397">
    <property type="entry name" value="SAM-dep_MeTrfase_MraW_recog"/>
</dbReference>
<feature type="binding site" evidence="7">
    <location>
        <position position="82"/>
    </location>
    <ligand>
        <name>S-adenosyl-L-methionine</name>
        <dbReference type="ChEBI" id="CHEBI:59789"/>
    </ligand>
</feature>
<keyword evidence="4 7" id="KW-0489">Methyltransferase</keyword>
<feature type="binding site" evidence="7">
    <location>
        <position position="55"/>
    </location>
    <ligand>
        <name>S-adenosyl-L-methionine</name>
        <dbReference type="ChEBI" id="CHEBI:59789"/>
    </ligand>
</feature>
<gene>
    <name evidence="7" type="primary">rsmH</name>
    <name evidence="9" type="ORF">A1353_12375</name>
</gene>
<dbReference type="AlphaFoldDB" id="A0A177MGG0"/>
<dbReference type="GO" id="GO:0071424">
    <property type="term" value="F:rRNA (cytosine-N4-)-methyltransferase activity"/>
    <property type="evidence" value="ECO:0007669"/>
    <property type="project" value="UniProtKB-UniRule"/>
</dbReference>
<dbReference type="Proteomes" id="UP000077763">
    <property type="component" value="Unassembled WGS sequence"/>
</dbReference>
<dbReference type="Pfam" id="PF01795">
    <property type="entry name" value="Methyltransf_5"/>
    <property type="match status" value="1"/>
</dbReference>
<reference evidence="9 10" key="1">
    <citation type="submission" date="2016-03" db="EMBL/GenBank/DDBJ databases">
        <authorList>
            <person name="Ploux O."/>
        </authorList>
    </citation>
    <scope>NUCLEOTIDE SEQUENCE [LARGE SCALE GENOMIC DNA]</scope>
    <source>
        <strain evidence="9 10">R-45371</strain>
    </source>
</reference>
<dbReference type="PANTHER" id="PTHR11265">
    <property type="entry name" value="S-ADENOSYL-METHYLTRANSFERASE MRAW"/>
    <property type="match status" value="1"/>
</dbReference>
<sequence length="312" mass="35073">MTEMSAHQTVLYEEALQQLNIKPDGIYLDCTFGRGGHSSGILKLLSSSGRLLALDRDMDAIASDQAKHLSEDSRFSLHHASFADLSAIIEQRGYTGKVNGVLMDLGVSSPQLDNAERGFSFLRDGPLDMRMDSNHGLSAADYLARVEEKELVRVLFEYGEERFARRIANAVVSQRQQQPLQTTLQLAKLIENSVPFRDKHKHPATRSFQAIRIEINQELEQIKTGLKQALEVLAPGGRLVVIAFHSLEDRIVKRFIRDQAGPKTDPGKLPIKERDIEQGQLRKIGKSIRAQQQELQQNPRSRSAVMRVGEKR</sequence>
<dbReference type="EMBL" id="LUUH01000048">
    <property type="protein sequence ID" value="OAI04868.1"/>
    <property type="molecule type" value="Genomic_DNA"/>
</dbReference>
<dbReference type="HAMAP" id="MF_01007">
    <property type="entry name" value="16SrRNA_methyltr_H"/>
    <property type="match status" value="1"/>
</dbReference>
<accession>A0A177MGG0</accession>
<keyword evidence="5 7" id="KW-0808">Transferase</keyword>
<evidence type="ECO:0000256" key="5">
    <source>
        <dbReference type="ARBA" id="ARBA00022679"/>
    </source>
</evidence>
<dbReference type="NCBIfam" id="TIGR00006">
    <property type="entry name" value="16S rRNA (cytosine(1402)-N(4))-methyltransferase RsmH"/>
    <property type="match status" value="1"/>
</dbReference>
<evidence type="ECO:0000256" key="4">
    <source>
        <dbReference type="ARBA" id="ARBA00022603"/>
    </source>
</evidence>
<feature type="binding site" evidence="7">
    <location>
        <position position="111"/>
    </location>
    <ligand>
        <name>S-adenosyl-L-methionine</name>
        <dbReference type="ChEBI" id="CHEBI:59789"/>
    </ligand>
</feature>
<dbReference type="GO" id="GO:0005737">
    <property type="term" value="C:cytoplasm"/>
    <property type="evidence" value="ECO:0007669"/>
    <property type="project" value="UniProtKB-SubCell"/>
</dbReference>
<feature type="region of interest" description="Disordered" evidence="8">
    <location>
        <begin position="289"/>
        <end position="312"/>
    </location>
</feature>
<evidence type="ECO:0000313" key="9">
    <source>
        <dbReference type="EMBL" id="OAI04868.1"/>
    </source>
</evidence>
<evidence type="ECO:0000256" key="1">
    <source>
        <dbReference type="ARBA" id="ARBA00010396"/>
    </source>
</evidence>
<dbReference type="GO" id="GO:0070475">
    <property type="term" value="P:rRNA base methylation"/>
    <property type="evidence" value="ECO:0007669"/>
    <property type="project" value="UniProtKB-UniRule"/>
</dbReference>
<comment type="subcellular location">
    <subcellularLocation>
        <location evidence="7">Cytoplasm</location>
    </subcellularLocation>
</comment>
<dbReference type="Gene3D" id="3.40.50.150">
    <property type="entry name" value="Vaccinia Virus protein VP39"/>
    <property type="match status" value="1"/>
</dbReference>
<feature type="binding site" evidence="7">
    <location>
        <begin position="35"/>
        <end position="37"/>
    </location>
    <ligand>
        <name>S-adenosyl-L-methionine</name>
        <dbReference type="ChEBI" id="CHEBI:59789"/>
    </ligand>
</feature>
<keyword evidence="2 7" id="KW-0963">Cytoplasm</keyword>
<evidence type="ECO:0000313" key="10">
    <source>
        <dbReference type="Proteomes" id="UP000077763"/>
    </source>
</evidence>
<evidence type="ECO:0000256" key="3">
    <source>
        <dbReference type="ARBA" id="ARBA00022552"/>
    </source>
</evidence>
<dbReference type="InterPro" id="IPR002903">
    <property type="entry name" value="RsmH"/>
</dbReference>
<dbReference type="InterPro" id="IPR029063">
    <property type="entry name" value="SAM-dependent_MTases_sf"/>
</dbReference>
<dbReference type="Gene3D" id="1.10.150.170">
    <property type="entry name" value="Putative methyltransferase TM0872, insert domain"/>
    <property type="match status" value="1"/>
</dbReference>
<dbReference type="PANTHER" id="PTHR11265:SF0">
    <property type="entry name" value="12S RRNA N4-METHYLCYTIDINE METHYLTRANSFERASE"/>
    <property type="match status" value="1"/>
</dbReference>
<comment type="catalytic activity">
    <reaction evidence="7">
        <text>cytidine(1402) in 16S rRNA + S-adenosyl-L-methionine = N(4)-methylcytidine(1402) in 16S rRNA + S-adenosyl-L-homocysteine + H(+)</text>
        <dbReference type="Rhea" id="RHEA:42928"/>
        <dbReference type="Rhea" id="RHEA-COMP:10286"/>
        <dbReference type="Rhea" id="RHEA-COMP:10287"/>
        <dbReference type="ChEBI" id="CHEBI:15378"/>
        <dbReference type="ChEBI" id="CHEBI:57856"/>
        <dbReference type="ChEBI" id="CHEBI:59789"/>
        <dbReference type="ChEBI" id="CHEBI:74506"/>
        <dbReference type="ChEBI" id="CHEBI:82748"/>
        <dbReference type="EC" id="2.1.1.199"/>
    </reaction>
</comment>
<dbReference type="SUPFAM" id="SSF81799">
    <property type="entry name" value="Putative methyltransferase TM0872, insert domain"/>
    <property type="match status" value="1"/>
</dbReference>
<keyword evidence="3 7" id="KW-0698">rRNA processing</keyword>
<comment type="similarity">
    <text evidence="1 7">Belongs to the methyltransferase superfamily. RsmH family.</text>
</comment>
<dbReference type="SUPFAM" id="SSF53335">
    <property type="entry name" value="S-adenosyl-L-methionine-dependent methyltransferases"/>
    <property type="match status" value="1"/>
</dbReference>
<proteinExistence type="inferred from homology"/>
<evidence type="ECO:0000256" key="6">
    <source>
        <dbReference type="ARBA" id="ARBA00022691"/>
    </source>
</evidence>
<comment type="function">
    <text evidence="7">Specifically methylates the N4 position of cytidine in position 1402 (C1402) of 16S rRNA.</text>
</comment>
<dbReference type="PIRSF" id="PIRSF004486">
    <property type="entry name" value="MraW"/>
    <property type="match status" value="1"/>
</dbReference>
<evidence type="ECO:0000256" key="2">
    <source>
        <dbReference type="ARBA" id="ARBA00022490"/>
    </source>
</evidence>
<name>A0A177MGG0_METMH</name>
<feature type="compositionally biased region" description="Polar residues" evidence="8">
    <location>
        <begin position="289"/>
        <end position="301"/>
    </location>
</feature>
<dbReference type="EC" id="2.1.1.199" evidence="7"/>
<feature type="binding site" evidence="7">
    <location>
        <position position="104"/>
    </location>
    <ligand>
        <name>S-adenosyl-L-methionine</name>
        <dbReference type="ChEBI" id="CHEBI:59789"/>
    </ligand>
</feature>
<keyword evidence="6 7" id="KW-0949">S-adenosyl-L-methionine</keyword>
<evidence type="ECO:0000256" key="7">
    <source>
        <dbReference type="HAMAP-Rule" id="MF_01007"/>
    </source>
</evidence>
<evidence type="ECO:0000256" key="8">
    <source>
        <dbReference type="SAM" id="MobiDB-lite"/>
    </source>
</evidence>
<organism evidence="9 10">
    <name type="scientific">Methylomonas methanica</name>
    <dbReference type="NCBI Taxonomy" id="421"/>
    <lineage>
        <taxon>Bacteria</taxon>
        <taxon>Pseudomonadati</taxon>
        <taxon>Pseudomonadota</taxon>
        <taxon>Gammaproteobacteria</taxon>
        <taxon>Methylococcales</taxon>
        <taxon>Methylococcaceae</taxon>
        <taxon>Methylomonas</taxon>
    </lineage>
</organism>
<dbReference type="FunFam" id="1.10.150.170:FF:000001">
    <property type="entry name" value="Ribosomal RNA small subunit methyltransferase H"/>
    <property type="match status" value="1"/>
</dbReference>
<protein>
    <recommendedName>
        <fullName evidence="7">Ribosomal RNA small subunit methyltransferase H</fullName>
        <ecNumber evidence="7">2.1.1.199</ecNumber>
    </recommendedName>
    <alternativeName>
        <fullName evidence="7">16S rRNA m(4)C1402 methyltransferase</fullName>
    </alternativeName>
    <alternativeName>
        <fullName evidence="7">rRNA (cytosine-N(4)-)-methyltransferase RsmH</fullName>
    </alternativeName>
</protein>